<evidence type="ECO:0000313" key="4">
    <source>
        <dbReference type="Proteomes" id="UP001497623"/>
    </source>
</evidence>
<feature type="compositionally biased region" description="Polar residues" evidence="1">
    <location>
        <begin position="337"/>
        <end position="349"/>
    </location>
</feature>
<accession>A0AAV2Q039</accession>
<dbReference type="GO" id="GO:0005783">
    <property type="term" value="C:endoplasmic reticulum"/>
    <property type="evidence" value="ECO:0007669"/>
    <property type="project" value="TreeGrafter"/>
</dbReference>
<evidence type="ECO:0000256" key="2">
    <source>
        <dbReference type="SAM" id="Phobius"/>
    </source>
</evidence>
<dbReference type="GO" id="GO:1904294">
    <property type="term" value="P:positive regulation of ERAD pathway"/>
    <property type="evidence" value="ECO:0007669"/>
    <property type="project" value="TreeGrafter"/>
</dbReference>
<protein>
    <recommendedName>
        <fullName evidence="5">Membralin</fullName>
    </recommendedName>
</protein>
<evidence type="ECO:0008006" key="5">
    <source>
        <dbReference type="Google" id="ProtNLM"/>
    </source>
</evidence>
<dbReference type="InterPro" id="IPR019144">
    <property type="entry name" value="Membralin"/>
</dbReference>
<dbReference type="Proteomes" id="UP001497623">
    <property type="component" value="Unassembled WGS sequence"/>
</dbReference>
<evidence type="ECO:0000256" key="1">
    <source>
        <dbReference type="SAM" id="MobiDB-lite"/>
    </source>
</evidence>
<keyword evidence="2" id="KW-0812">Transmembrane</keyword>
<keyword evidence="2" id="KW-0472">Membrane</keyword>
<feature type="region of interest" description="Disordered" evidence="1">
    <location>
        <begin position="419"/>
        <end position="455"/>
    </location>
</feature>
<dbReference type="PANTHER" id="PTHR21650:SF4">
    <property type="entry name" value="MEMBRALIN"/>
    <property type="match status" value="1"/>
</dbReference>
<comment type="caution">
    <text evidence="3">The sequence shown here is derived from an EMBL/GenBank/DDBJ whole genome shotgun (WGS) entry which is preliminary data.</text>
</comment>
<gene>
    <name evidence="3" type="ORF">MNOR_LOCUS5913</name>
</gene>
<keyword evidence="2" id="KW-1133">Transmembrane helix</keyword>
<reference evidence="3 4" key="1">
    <citation type="submission" date="2024-05" db="EMBL/GenBank/DDBJ databases">
        <authorList>
            <person name="Wallberg A."/>
        </authorList>
    </citation>
    <scope>NUCLEOTIDE SEQUENCE [LARGE SCALE GENOMIC DNA]</scope>
</reference>
<keyword evidence="4" id="KW-1185">Reference proteome</keyword>
<dbReference type="EMBL" id="CAXKWB010002345">
    <property type="protein sequence ID" value="CAL4066666.1"/>
    <property type="molecule type" value="Genomic_DNA"/>
</dbReference>
<dbReference type="GO" id="GO:0034976">
    <property type="term" value="P:response to endoplasmic reticulum stress"/>
    <property type="evidence" value="ECO:0007669"/>
    <property type="project" value="TreeGrafter"/>
</dbReference>
<name>A0AAV2Q039_MEGNR</name>
<feature type="non-terminal residue" evidence="3">
    <location>
        <position position="586"/>
    </location>
</feature>
<dbReference type="Pfam" id="PF09746">
    <property type="entry name" value="Membralin"/>
    <property type="match status" value="1"/>
</dbReference>
<sequence length="586" mass="63214">MEKGRTKYARWNLEMTIKIWSGSDYTTGYSLNDQIINPSPKGHHLLIQRTSVTSTPVSYASPIDALKPMICNAFAIFNASCRIIILLTARPPALAMKAQCKGNNLRILGIGCLFDCRQLLVIEPNYLATRGQCNIVWPSRCSHLMKIIYFFVILNANSIEKNFDLLGPSPPPPPPPHIHIHTLSSMEAIMSEFFNDTSTAFYIIVLVWVCDQYEAICCHTSITRRHWLRFFYLYHFAFYAYHYRFNGQYSWLALMTSWLFILHSMLYFFHHYELPAILQQAQIQQLGRVHTVNIVLRNLPNNNNNNNNGANNIPAAGNSGEANTGNAAAAGIGGSTPSGATGQNTAQQQRQNPVVNLVFRNISGAMANTRNGNASLSFMFRNVRNIVQNLHNNTRGAAAVATTTADSSTSNITTSTTTVTTNATSDTNTTSATNTTPTTSVSNTSRSSTSPSGLVTTQTSIMADGQRITCTVTAERGLLNGLSISTAGVASTTTTTAAETISNASSDGATGYVAPSAAVSSGVASVELVEDVAGSGMSDPSSVTSTTHVPGGILGEAIGDQGGTEGQAEFSEEIIRPSKDLREIHC</sequence>
<evidence type="ECO:0000313" key="3">
    <source>
        <dbReference type="EMBL" id="CAL4066666.1"/>
    </source>
</evidence>
<feature type="transmembrane region" description="Helical" evidence="2">
    <location>
        <begin position="249"/>
        <end position="269"/>
    </location>
</feature>
<dbReference type="AlphaFoldDB" id="A0AAV2Q039"/>
<proteinExistence type="predicted"/>
<feature type="region of interest" description="Disordered" evidence="1">
    <location>
        <begin position="324"/>
        <end position="349"/>
    </location>
</feature>
<organism evidence="3 4">
    <name type="scientific">Meganyctiphanes norvegica</name>
    <name type="common">Northern krill</name>
    <name type="synonym">Thysanopoda norvegica</name>
    <dbReference type="NCBI Taxonomy" id="48144"/>
    <lineage>
        <taxon>Eukaryota</taxon>
        <taxon>Metazoa</taxon>
        <taxon>Ecdysozoa</taxon>
        <taxon>Arthropoda</taxon>
        <taxon>Crustacea</taxon>
        <taxon>Multicrustacea</taxon>
        <taxon>Malacostraca</taxon>
        <taxon>Eumalacostraca</taxon>
        <taxon>Eucarida</taxon>
        <taxon>Euphausiacea</taxon>
        <taxon>Euphausiidae</taxon>
        <taxon>Meganyctiphanes</taxon>
    </lineage>
</organism>
<dbReference type="PANTHER" id="PTHR21650">
    <property type="entry name" value="MEMBRALIN/KINETOCHORE PROTEIN NUF2"/>
    <property type="match status" value="1"/>
</dbReference>
<feature type="compositionally biased region" description="Low complexity" evidence="1">
    <location>
        <begin position="419"/>
        <end position="453"/>
    </location>
</feature>